<name>A0A815YTN7_9BILA</name>
<keyword evidence="4" id="KW-1185">Reference proteome</keyword>
<proteinExistence type="predicted"/>
<accession>A0A815YTN7</accession>
<keyword evidence="1" id="KW-0812">Transmembrane</keyword>
<evidence type="ECO:0000313" key="4">
    <source>
        <dbReference type="Proteomes" id="UP000663832"/>
    </source>
</evidence>
<gene>
    <name evidence="2" type="ORF">BJG266_LOCUS8969</name>
    <name evidence="3" type="ORF">QVE165_LOCUS49168</name>
</gene>
<dbReference type="AlphaFoldDB" id="A0A815YTN7"/>
<comment type="caution">
    <text evidence="3">The sequence shown here is derived from an EMBL/GenBank/DDBJ whole genome shotgun (WGS) entry which is preliminary data.</text>
</comment>
<feature type="transmembrane region" description="Helical" evidence="1">
    <location>
        <begin position="44"/>
        <end position="62"/>
    </location>
</feature>
<reference evidence="3" key="1">
    <citation type="submission" date="2021-02" db="EMBL/GenBank/DDBJ databases">
        <authorList>
            <person name="Nowell W R."/>
        </authorList>
    </citation>
    <scope>NUCLEOTIDE SEQUENCE</scope>
</reference>
<evidence type="ECO:0000313" key="3">
    <source>
        <dbReference type="EMBL" id="CAF1574029.1"/>
    </source>
</evidence>
<dbReference type="Proteomes" id="UP000663832">
    <property type="component" value="Unassembled WGS sequence"/>
</dbReference>
<sequence>MISRKLINLVYTQSIGLNIFPLRDFGSSVDQGTAKRLGRWSTRLYIGLLITGLAILALYNLVQPQSLTKTFNRPSFDLYHQLNEHYGDKLKCSCSLIASTYDQFVKIQPLFHEICSSPFASDQWRINLTAGLVPNLTEYEQRDYRRFLSAHLQFLTGLCQLSMNLQCSPLLCSYTYSQQFNLLYTITLLLGLQGGLTIVLKWICPKILQIVEKVYQHRKKRTNIVQPVSSLEITVADHIQTDIGNPTNGEQSTPMTKTSQYAVFLFI</sequence>
<organism evidence="3 4">
    <name type="scientific">Adineta steineri</name>
    <dbReference type="NCBI Taxonomy" id="433720"/>
    <lineage>
        <taxon>Eukaryota</taxon>
        <taxon>Metazoa</taxon>
        <taxon>Spiralia</taxon>
        <taxon>Gnathifera</taxon>
        <taxon>Rotifera</taxon>
        <taxon>Eurotatoria</taxon>
        <taxon>Bdelloidea</taxon>
        <taxon>Adinetida</taxon>
        <taxon>Adinetidae</taxon>
        <taxon>Adineta</taxon>
    </lineage>
</organism>
<protein>
    <submittedName>
        <fullName evidence="3">Uncharacterized protein</fullName>
    </submittedName>
</protein>
<keyword evidence="1" id="KW-1133">Transmembrane helix</keyword>
<evidence type="ECO:0000313" key="2">
    <source>
        <dbReference type="EMBL" id="CAF0872322.1"/>
    </source>
</evidence>
<evidence type="ECO:0000256" key="1">
    <source>
        <dbReference type="SAM" id="Phobius"/>
    </source>
</evidence>
<dbReference type="Proteomes" id="UP000663877">
    <property type="component" value="Unassembled WGS sequence"/>
</dbReference>
<dbReference type="EMBL" id="CAJNOM010000874">
    <property type="protein sequence ID" value="CAF1574029.1"/>
    <property type="molecule type" value="Genomic_DNA"/>
</dbReference>
<dbReference type="EMBL" id="CAJNOI010000028">
    <property type="protein sequence ID" value="CAF0872322.1"/>
    <property type="molecule type" value="Genomic_DNA"/>
</dbReference>
<keyword evidence="1" id="KW-0472">Membrane</keyword>